<keyword evidence="3" id="KW-1185">Reference proteome</keyword>
<sequence length="186" mass="20579">MFPFLWLTLTQNPSSATECRQCRLDRVLQGATDFEETLFLRCHLYCTSGSRKGGDSSSSYARKQSKSSLSVSSPRLTSKTKASTPSKTWAQADLHGIDDLNLDEPAPVHSTSSSIQKSQEPEPKVEEVDFPEFEIVDKTDGEDGDSEHATDERSASSKVVKEVVQDQVHLIRLTELDSIAQQIKSS</sequence>
<feature type="compositionally biased region" description="Basic and acidic residues" evidence="1">
    <location>
        <begin position="135"/>
        <end position="160"/>
    </location>
</feature>
<dbReference type="AlphaFoldDB" id="A0A835ME62"/>
<dbReference type="InterPro" id="IPR039614">
    <property type="entry name" value="PMI1-like"/>
</dbReference>
<gene>
    <name evidence="2" type="ORF">IFM89_033226</name>
</gene>
<dbReference type="EMBL" id="JADFTS010000001">
    <property type="protein sequence ID" value="KAF9626407.1"/>
    <property type="molecule type" value="Genomic_DNA"/>
</dbReference>
<feature type="compositionally biased region" description="Low complexity" evidence="1">
    <location>
        <begin position="55"/>
        <end position="88"/>
    </location>
</feature>
<evidence type="ECO:0000313" key="3">
    <source>
        <dbReference type="Proteomes" id="UP000631114"/>
    </source>
</evidence>
<reference evidence="2 3" key="1">
    <citation type="submission" date="2020-10" db="EMBL/GenBank/DDBJ databases">
        <title>The Coptis chinensis genome and diversification of protoberbering-type alkaloids.</title>
        <authorList>
            <person name="Wang B."/>
            <person name="Shu S."/>
            <person name="Song C."/>
            <person name="Liu Y."/>
        </authorList>
    </citation>
    <scope>NUCLEOTIDE SEQUENCE [LARGE SCALE GENOMIC DNA]</scope>
    <source>
        <strain evidence="2">HL-2020</strain>
        <tissue evidence="2">Leaf</tissue>
    </source>
</reference>
<organism evidence="2 3">
    <name type="scientific">Coptis chinensis</name>
    <dbReference type="NCBI Taxonomy" id="261450"/>
    <lineage>
        <taxon>Eukaryota</taxon>
        <taxon>Viridiplantae</taxon>
        <taxon>Streptophyta</taxon>
        <taxon>Embryophyta</taxon>
        <taxon>Tracheophyta</taxon>
        <taxon>Spermatophyta</taxon>
        <taxon>Magnoliopsida</taxon>
        <taxon>Ranunculales</taxon>
        <taxon>Ranunculaceae</taxon>
        <taxon>Coptidoideae</taxon>
        <taxon>Coptis</taxon>
    </lineage>
</organism>
<feature type="compositionally biased region" description="Polar residues" evidence="1">
    <location>
        <begin position="109"/>
        <end position="118"/>
    </location>
</feature>
<dbReference type="Proteomes" id="UP000631114">
    <property type="component" value="Unassembled WGS sequence"/>
</dbReference>
<dbReference type="OrthoDB" id="1990991at2759"/>
<dbReference type="PANTHER" id="PTHR33414">
    <property type="entry name" value="PROTEIN PLASTID MOVEMENT IMPAIRED 1-RELATED 1"/>
    <property type="match status" value="1"/>
</dbReference>
<name>A0A835ME62_9MAGN</name>
<feature type="region of interest" description="Disordered" evidence="1">
    <location>
        <begin position="49"/>
        <end position="160"/>
    </location>
</feature>
<dbReference type="PANTHER" id="PTHR33414:SF2">
    <property type="entry name" value="PROTEIN PLASTID MOVEMENT IMPAIRED 1"/>
    <property type="match status" value="1"/>
</dbReference>
<proteinExistence type="predicted"/>
<protein>
    <submittedName>
        <fullName evidence="2">Uncharacterized protein</fullName>
    </submittedName>
</protein>
<accession>A0A835ME62</accession>
<comment type="caution">
    <text evidence="2">The sequence shown here is derived from an EMBL/GenBank/DDBJ whole genome shotgun (WGS) entry which is preliminary data.</text>
</comment>
<evidence type="ECO:0000313" key="2">
    <source>
        <dbReference type="EMBL" id="KAF9626407.1"/>
    </source>
</evidence>
<evidence type="ECO:0000256" key="1">
    <source>
        <dbReference type="SAM" id="MobiDB-lite"/>
    </source>
</evidence>